<protein>
    <submittedName>
        <fullName evidence="1">DUF1501 domain-containing protein</fullName>
    </submittedName>
</protein>
<sequence length="439" mass="47640">MFQLKNGSNRDCDGVTRRDVLRVGSLSALGLGLPEFLRARAMAGSPGKEVSCILLWLQGGISHIDSFDPKPEAPAEIRGEFGVIDTKVAGIQVCDPLPRLAQHQDKFSILRSLNPRNGSHGVADAYMMTGHPFNQSVTFPSFGAVVAKEKGDRNSMPPYVQLGVAIDQRFGGGVAGFLGDQFNPFVLPGDASSPSFTVRDVTLPGGVDHERFQRRMKVLETVDTWQAQFESSTAALEAADTFYEKAYNLVTAPQAKKAFDIGREDPRIRDRYGRHSLGQGCLLARRLIESGVRFVTVTDGGWDTHQNNFTSLRDRLLPRLDTALSGLLQDLSDRGMLESTLVLTLSDFGRTPKVNPSAGRDHWSTAGIALLAGGGIRPGVAVGSTNALGEQPTEAPYYTEDLAATLYHGLGIPLDTTHVTPDGRPIQINYEGRPIRELV</sequence>
<gene>
    <name evidence="1" type="ORF">V5E97_28910</name>
</gene>
<dbReference type="RefSeq" id="WP_406695064.1">
    <property type="nucleotide sequence ID" value="NZ_CP155447.1"/>
</dbReference>
<organism evidence="1">
    <name type="scientific">Singulisphaera sp. Ch08</name>
    <dbReference type="NCBI Taxonomy" id="3120278"/>
    <lineage>
        <taxon>Bacteria</taxon>
        <taxon>Pseudomonadati</taxon>
        <taxon>Planctomycetota</taxon>
        <taxon>Planctomycetia</taxon>
        <taxon>Isosphaerales</taxon>
        <taxon>Isosphaeraceae</taxon>
        <taxon>Singulisphaera</taxon>
    </lineage>
</organism>
<dbReference type="AlphaFoldDB" id="A0AAU7CB01"/>
<accession>A0AAU7CB01</accession>
<name>A0AAU7CB01_9BACT</name>
<dbReference type="Pfam" id="PF07394">
    <property type="entry name" value="DUF1501"/>
    <property type="match status" value="1"/>
</dbReference>
<reference evidence="1" key="1">
    <citation type="submission" date="2024-05" db="EMBL/GenBank/DDBJ databases">
        <title>Planctomycetes of the genus Singulisphaera possess chitinolytic capabilities.</title>
        <authorList>
            <person name="Ivanova A."/>
        </authorList>
    </citation>
    <scope>NUCLEOTIDE SEQUENCE</scope>
    <source>
        <strain evidence="1">Ch08T</strain>
    </source>
</reference>
<dbReference type="PANTHER" id="PTHR43737">
    <property type="entry name" value="BLL7424 PROTEIN"/>
    <property type="match status" value="1"/>
</dbReference>
<dbReference type="EMBL" id="CP155447">
    <property type="protein sequence ID" value="XBH02322.1"/>
    <property type="molecule type" value="Genomic_DNA"/>
</dbReference>
<dbReference type="PROSITE" id="PS51318">
    <property type="entry name" value="TAT"/>
    <property type="match status" value="1"/>
</dbReference>
<proteinExistence type="predicted"/>
<dbReference type="InterPro" id="IPR010869">
    <property type="entry name" value="DUF1501"/>
</dbReference>
<dbReference type="SUPFAM" id="SSF53649">
    <property type="entry name" value="Alkaline phosphatase-like"/>
    <property type="match status" value="1"/>
</dbReference>
<dbReference type="PANTHER" id="PTHR43737:SF1">
    <property type="entry name" value="DUF1501 DOMAIN-CONTAINING PROTEIN"/>
    <property type="match status" value="1"/>
</dbReference>
<evidence type="ECO:0000313" key="1">
    <source>
        <dbReference type="EMBL" id="XBH02322.1"/>
    </source>
</evidence>
<dbReference type="Gene3D" id="3.40.720.10">
    <property type="entry name" value="Alkaline Phosphatase, subunit A"/>
    <property type="match status" value="1"/>
</dbReference>
<dbReference type="InterPro" id="IPR006311">
    <property type="entry name" value="TAT_signal"/>
</dbReference>
<dbReference type="InterPro" id="IPR017850">
    <property type="entry name" value="Alkaline_phosphatase_core_sf"/>
</dbReference>